<dbReference type="AlphaFoldDB" id="A0A3M8AYS0"/>
<keyword evidence="2" id="KW-1185">Reference proteome</keyword>
<protein>
    <recommendedName>
        <fullName evidence="3">Antibiotic biosynthesis monooxygenase</fullName>
    </recommendedName>
</protein>
<name>A0A3M8AYS0_9BACL</name>
<organism evidence="1 2">
    <name type="scientific">Brevibacillus gelatini</name>
    <dbReference type="NCBI Taxonomy" id="1655277"/>
    <lineage>
        <taxon>Bacteria</taxon>
        <taxon>Bacillati</taxon>
        <taxon>Bacillota</taxon>
        <taxon>Bacilli</taxon>
        <taxon>Bacillales</taxon>
        <taxon>Paenibacillaceae</taxon>
        <taxon>Brevibacillus</taxon>
    </lineage>
</organism>
<gene>
    <name evidence="1" type="ORF">EDM57_12650</name>
</gene>
<dbReference type="RefSeq" id="WP_122905108.1">
    <property type="nucleotide sequence ID" value="NZ_RHHS01000029.1"/>
</dbReference>
<comment type="caution">
    <text evidence="1">The sequence shown here is derived from an EMBL/GenBank/DDBJ whole genome shotgun (WGS) entry which is preliminary data.</text>
</comment>
<accession>A0A3M8AYS0</accession>
<evidence type="ECO:0008006" key="3">
    <source>
        <dbReference type="Google" id="ProtNLM"/>
    </source>
</evidence>
<dbReference type="Proteomes" id="UP000268829">
    <property type="component" value="Unassembled WGS sequence"/>
</dbReference>
<evidence type="ECO:0000313" key="1">
    <source>
        <dbReference type="EMBL" id="RNB56308.1"/>
    </source>
</evidence>
<dbReference type="EMBL" id="RHHS01000029">
    <property type="protein sequence ID" value="RNB56308.1"/>
    <property type="molecule type" value="Genomic_DNA"/>
</dbReference>
<reference evidence="1 2" key="1">
    <citation type="submission" date="2018-10" db="EMBL/GenBank/DDBJ databases">
        <title>Phylogenomics of Brevibacillus.</title>
        <authorList>
            <person name="Dunlap C."/>
        </authorList>
    </citation>
    <scope>NUCLEOTIDE SEQUENCE [LARGE SCALE GENOMIC DNA]</scope>
    <source>
        <strain evidence="1 2">DSM 100115</strain>
    </source>
</reference>
<proteinExistence type="predicted"/>
<dbReference type="OrthoDB" id="2967153at2"/>
<evidence type="ECO:0000313" key="2">
    <source>
        <dbReference type="Proteomes" id="UP000268829"/>
    </source>
</evidence>
<sequence>MLTVFIEYKLQPEKRAQALQLLASMAESMEALGARQYRCMEGLDQPGLFVEAFEVATVREYEKIKAHRLADRAFCDCVAGGADKLHVWAFRPAGLPQ</sequence>